<dbReference type="CDD" id="cd00082">
    <property type="entry name" value="HisKA"/>
    <property type="match status" value="1"/>
</dbReference>
<dbReference type="InterPro" id="IPR000700">
    <property type="entry name" value="PAS-assoc_C"/>
</dbReference>
<dbReference type="SUPFAM" id="SSF47384">
    <property type="entry name" value="Homodimeric domain of signal transducing histidine kinase"/>
    <property type="match status" value="1"/>
</dbReference>
<dbReference type="Gene3D" id="1.10.287.130">
    <property type="match status" value="1"/>
</dbReference>
<dbReference type="SMART" id="SM00388">
    <property type="entry name" value="HisKA"/>
    <property type="match status" value="1"/>
</dbReference>
<evidence type="ECO:0000256" key="3">
    <source>
        <dbReference type="ARBA" id="ARBA00022553"/>
    </source>
</evidence>
<feature type="domain" description="PAC" evidence="8">
    <location>
        <begin position="342"/>
        <end position="394"/>
    </location>
</feature>
<accession>A0ABT4AMQ8</accession>
<keyword evidence="5" id="KW-0418">Kinase</keyword>
<dbReference type="InterPro" id="IPR036890">
    <property type="entry name" value="HATPase_C_sf"/>
</dbReference>
<feature type="domain" description="PAC" evidence="8">
    <location>
        <begin position="215"/>
        <end position="266"/>
    </location>
</feature>
<gene>
    <name evidence="9" type="ORF">OV287_49925</name>
</gene>
<dbReference type="SMART" id="SM00387">
    <property type="entry name" value="HATPase_c"/>
    <property type="match status" value="1"/>
</dbReference>
<dbReference type="Pfam" id="PF08447">
    <property type="entry name" value="PAS_3"/>
    <property type="match status" value="2"/>
</dbReference>
<dbReference type="InterPro" id="IPR000014">
    <property type="entry name" value="PAS"/>
</dbReference>
<dbReference type="InterPro" id="IPR004358">
    <property type="entry name" value="Sig_transdc_His_kin-like_C"/>
</dbReference>
<dbReference type="PANTHER" id="PTHR43304:SF1">
    <property type="entry name" value="PAC DOMAIN-CONTAINING PROTEIN"/>
    <property type="match status" value="1"/>
</dbReference>
<sequence>MTSSWVPGPELAWQLHAECPDACILFQSVREEAGALLDFQWRALNPAAEVWVRGLGLSPALSAWGGVLEGLPEHGLLGEVVETGAPLSFELRSRLGGVERWYRARALKRDDGFSLWLSDITDIQAERQLLREALAQERAARAREEHLRLALETARMVTWEWTEARHSLVWSPNAEDFFGHRPGNTLECLLEEVYPGERARVAEAFVEGQCAESPFTFQFRGPRTNGTQRCFEVVGQSHREEGRPTRMLGVVVDCTERERVQAALREAEERYRLVSWATNDVLWDWNPNGEYIHWGESSRAVFGYASEEMGGISWLRQQLHPEDREMVLRTLEHVVQSGGESWMAEYRFRRKDGTYVHVLDRGLVARDAQRQTVRVIGSMMDITERKRAVERMQEEAQFRERFIGILGHDLRSPLNAIMLSARQLRRRSTLSPVQLAQRIEASAERMGKMISDILDLTRARLSGGIPLHLSPTSLPALCRQVVEELSVAHPGRDISVEAEGEGEGIWDPDRLAQVVSNLVGNALEHGEGEGPIRVRCRGETELRVLEISNRGTPIPNHLLATLFDPFRQGGSSRSGRSSGLGLGLFIVRELVEAHGGQVSVRSTEKEGTTFSVLLPSDARPFAREGSTLSEEAHTG</sequence>
<comment type="catalytic activity">
    <reaction evidence="1">
        <text>ATP + protein L-histidine = ADP + protein N-phospho-L-histidine.</text>
        <dbReference type="EC" id="2.7.13.3"/>
    </reaction>
</comment>
<dbReference type="SUPFAM" id="SSF55874">
    <property type="entry name" value="ATPase domain of HSP90 chaperone/DNA topoisomerase II/histidine kinase"/>
    <property type="match status" value="1"/>
</dbReference>
<dbReference type="PRINTS" id="PR00344">
    <property type="entry name" value="BCTRLSENSOR"/>
</dbReference>
<dbReference type="CDD" id="cd00130">
    <property type="entry name" value="PAS"/>
    <property type="match status" value="2"/>
</dbReference>
<dbReference type="InterPro" id="IPR052162">
    <property type="entry name" value="Sensor_kinase/Photoreceptor"/>
</dbReference>
<keyword evidence="3" id="KW-0597">Phosphoprotein</keyword>
<evidence type="ECO:0000256" key="1">
    <source>
        <dbReference type="ARBA" id="ARBA00000085"/>
    </source>
</evidence>
<dbReference type="InterPro" id="IPR035965">
    <property type="entry name" value="PAS-like_dom_sf"/>
</dbReference>
<dbReference type="InterPro" id="IPR036097">
    <property type="entry name" value="HisK_dim/P_sf"/>
</dbReference>
<dbReference type="Proteomes" id="UP001207654">
    <property type="component" value="Unassembled WGS sequence"/>
</dbReference>
<dbReference type="Pfam" id="PF00512">
    <property type="entry name" value="HisKA"/>
    <property type="match status" value="1"/>
</dbReference>
<dbReference type="SMART" id="SM00086">
    <property type="entry name" value="PAC"/>
    <property type="match status" value="3"/>
</dbReference>
<dbReference type="PANTHER" id="PTHR43304">
    <property type="entry name" value="PHYTOCHROME-LIKE PROTEIN CPH1"/>
    <property type="match status" value="1"/>
</dbReference>
<dbReference type="PROSITE" id="PS50112">
    <property type="entry name" value="PAS"/>
    <property type="match status" value="1"/>
</dbReference>
<dbReference type="InterPro" id="IPR003594">
    <property type="entry name" value="HATPase_dom"/>
</dbReference>
<keyword evidence="4" id="KW-0808">Transferase</keyword>
<protein>
    <recommendedName>
        <fullName evidence="2">histidine kinase</fullName>
        <ecNumber evidence="2">2.7.13.3</ecNumber>
    </recommendedName>
</protein>
<dbReference type="NCBIfam" id="TIGR00229">
    <property type="entry name" value="sensory_box"/>
    <property type="match status" value="2"/>
</dbReference>
<dbReference type="Pfam" id="PF02518">
    <property type="entry name" value="HATPase_c"/>
    <property type="match status" value="1"/>
</dbReference>
<dbReference type="PROSITE" id="PS50109">
    <property type="entry name" value="HIS_KIN"/>
    <property type="match status" value="1"/>
</dbReference>
<keyword evidence="10" id="KW-1185">Reference proteome</keyword>
<evidence type="ECO:0000313" key="10">
    <source>
        <dbReference type="Proteomes" id="UP001207654"/>
    </source>
</evidence>
<dbReference type="RefSeq" id="WP_267541157.1">
    <property type="nucleotide sequence ID" value="NZ_JAPNKA010000001.1"/>
</dbReference>
<dbReference type="SMART" id="SM00091">
    <property type="entry name" value="PAS"/>
    <property type="match status" value="2"/>
</dbReference>
<reference evidence="9 10" key="1">
    <citation type="submission" date="2022-11" db="EMBL/GenBank/DDBJ databases">
        <title>Minimal conservation of predation-associated metabolite biosynthetic gene clusters underscores biosynthetic potential of Myxococcota including descriptions for ten novel species: Archangium lansinium sp. nov., Myxococcus landrumus sp. nov., Nannocystis bai.</title>
        <authorList>
            <person name="Ahearne A."/>
            <person name="Stevens C."/>
            <person name="Phillips K."/>
        </authorList>
    </citation>
    <scope>NUCLEOTIDE SEQUENCE [LARGE SCALE GENOMIC DNA]</scope>
    <source>
        <strain evidence="9 10">MIWBW</strain>
    </source>
</reference>
<dbReference type="CDD" id="cd00075">
    <property type="entry name" value="HATPase"/>
    <property type="match status" value="1"/>
</dbReference>
<dbReference type="InterPro" id="IPR003661">
    <property type="entry name" value="HisK_dim/P_dom"/>
</dbReference>
<evidence type="ECO:0000256" key="4">
    <source>
        <dbReference type="ARBA" id="ARBA00022679"/>
    </source>
</evidence>
<evidence type="ECO:0000259" key="7">
    <source>
        <dbReference type="PROSITE" id="PS50112"/>
    </source>
</evidence>
<dbReference type="InterPro" id="IPR013655">
    <property type="entry name" value="PAS_fold_3"/>
</dbReference>
<dbReference type="Gene3D" id="3.30.565.10">
    <property type="entry name" value="Histidine kinase-like ATPase, C-terminal domain"/>
    <property type="match status" value="1"/>
</dbReference>
<organism evidence="9 10">
    <name type="scientific">Archangium lansingense</name>
    <dbReference type="NCBI Taxonomy" id="2995310"/>
    <lineage>
        <taxon>Bacteria</taxon>
        <taxon>Pseudomonadati</taxon>
        <taxon>Myxococcota</taxon>
        <taxon>Myxococcia</taxon>
        <taxon>Myxococcales</taxon>
        <taxon>Cystobacterineae</taxon>
        <taxon>Archangiaceae</taxon>
        <taxon>Archangium</taxon>
    </lineage>
</organism>
<dbReference type="PROSITE" id="PS50113">
    <property type="entry name" value="PAC"/>
    <property type="match status" value="2"/>
</dbReference>
<dbReference type="SUPFAM" id="SSF55785">
    <property type="entry name" value="PYP-like sensor domain (PAS domain)"/>
    <property type="match status" value="2"/>
</dbReference>
<dbReference type="EC" id="2.7.13.3" evidence="2"/>
<evidence type="ECO:0000256" key="2">
    <source>
        <dbReference type="ARBA" id="ARBA00012438"/>
    </source>
</evidence>
<feature type="domain" description="PAS" evidence="7">
    <location>
        <begin position="267"/>
        <end position="338"/>
    </location>
</feature>
<dbReference type="InterPro" id="IPR001610">
    <property type="entry name" value="PAC"/>
</dbReference>
<comment type="caution">
    <text evidence="9">The sequence shown here is derived from an EMBL/GenBank/DDBJ whole genome shotgun (WGS) entry which is preliminary data.</text>
</comment>
<dbReference type="EMBL" id="JAPNKA010000001">
    <property type="protein sequence ID" value="MCY1082596.1"/>
    <property type="molecule type" value="Genomic_DNA"/>
</dbReference>
<name>A0ABT4AMQ8_9BACT</name>
<evidence type="ECO:0000313" key="9">
    <source>
        <dbReference type="EMBL" id="MCY1082596.1"/>
    </source>
</evidence>
<dbReference type="InterPro" id="IPR005467">
    <property type="entry name" value="His_kinase_dom"/>
</dbReference>
<evidence type="ECO:0000259" key="8">
    <source>
        <dbReference type="PROSITE" id="PS50113"/>
    </source>
</evidence>
<feature type="domain" description="Histidine kinase" evidence="6">
    <location>
        <begin position="405"/>
        <end position="618"/>
    </location>
</feature>
<evidence type="ECO:0000256" key="5">
    <source>
        <dbReference type="ARBA" id="ARBA00022777"/>
    </source>
</evidence>
<proteinExistence type="predicted"/>
<evidence type="ECO:0000259" key="6">
    <source>
        <dbReference type="PROSITE" id="PS50109"/>
    </source>
</evidence>
<dbReference type="Gene3D" id="3.30.450.20">
    <property type="entry name" value="PAS domain"/>
    <property type="match status" value="2"/>
</dbReference>